<dbReference type="AlphaFoldDB" id="A0A0B1T587"/>
<evidence type="ECO:0000313" key="6">
    <source>
        <dbReference type="Proteomes" id="UP000053660"/>
    </source>
</evidence>
<dbReference type="InterPro" id="IPR056607">
    <property type="entry name" value="Elapor1/2_MRH"/>
</dbReference>
<dbReference type="InterPro" id="IPR044865">
    <property type="entry name" value="MRH_dom"/>
</dbReference>
<gene>
    <name evidence="5" type="ORF">OESDEN_07399</name>
</gene>
<dbReference type="Gene3D" id="2.10.50.10">
    <property type="entry name" value="Tumor Necrosis Factor Receptor, subunit A, domain 2"/>
    <property type="match status" value="1"/>
</dbReference>
<evidence type="ECO:0000256" key="1">
    <source>
        <dbReference type="ARBA" id="ARBA00022729"/>
    </source>
</evidence>
<keyword evidence="6" id="KW-1185">Reference proteome</keyword>
<evidence type="ECO:0000259" key="4">
    <source>
        <dbReference type="PROSITE" id="PS51914"/>
    </source>
</evidence>
<dbReference type="EMBL" id="KN551187">
    <property type="protein sequence ID" value="KHJ92708.1"/>
    <property type="molecule type" value="Genomic_DNA"/>
</dbReference>
<dbReference type="PROSITE" id="PS51914">
    <property type="entry name" value="MRH"/>
    <property type="match status" value="1"/>
</dbReference>
<dbReference type="Pfam" id="PF23087">
    <property type="entry name" value="MRH_ELAPOR1_9th"/>
    <property type="match status" value="1"/>
</dbReference>
<reference evidence="5 6" key="1">
    <citation type="submission" date="2014-03" db="EMBL/GenBank/DDBJ databases">
        <title>Draft genome of the hookworm Oesophagostomum dentatum.</title>
        <authorList>
            <person name="Mitreva M."/>
        </authorList>
    </citation>
    <scope>NUCLEOTIDE SEQUENCE [LARGE SCALE GENOMIC DNA]</scope>
    <source>
        <strain evidence="5 6">OD-Hann</strain>
    </source>
</reference>
<dbReference type="InterPro" id="IPR039181">
    <property type="entry name" value="Elapor1/2"/>
</dbReference>
<evidence type="ECO:0000313" key="5">
    <source>
        <dbReference type="EMBL" id="KHJ92708.1"/>
    </source>
</evidence>
<evidence type="ECO:0000256" key="2">
    <source>
        <dbReference type="ARBA" id="ARBA00023157"/>
    </source>
</evidence>
<dbReference type="Proteomes" id="UP000053660">
    <property type="component" value="Unassembled WGS sequence"/>
</dbReference>
<feature type="transmembrane region" description="Helical" evidence="3">
    <location>
        <begin position="270"/>
        <end position="290"/>
    </location>
</feature>
<organism evidence="5 6">
    <name type="scientific">Oesophagostomum dentatum</name>
    <name type="common">Nodular worm</name>
    <dbReference type="NCBI Taxonomy" id="61180"/>
    <lineage>
        <taxon>Eukaryota</taxon>
        <taxon>Metazoa</taxon>
        <taxon>Ecdysozoa</taxon>
        <taxon>Nematoda</taxon>
        <taxon>Chromadorea</taxon>
        <taxon>Rhabditida</taxon>
        <taxon>Rhabditina</taxon>
        <taxon>Rhabditomorpha</taxon>
        <taxon>Strongyloidea</taxon>
        <taxon>Strongylidae</taxon>
        <taxon>Oesophagostomum</taxon>
    </lineage>
</organism>
<keyword evidence="1" id="KW-0732">Signal</keyword>
<keyword evidence="2" id="KW-1015">Disulfide bond</keyword>
<dbReference type="SUPFAM" id="SSF57184">
    <property type="entry name" value="Growth factor receptor domain"/>
    <property type="match status" value="1"/>
</dbReference>
<evidence type="ECO:0000256" key="3">
    <source>
        <dbReference type="SAM" id="Phobius"/>
    </source>
</evidence>
<sequence length="356" mass="39063">MKGMIQGGGASRCLPCPAGQFGTCIPCPPGHFMTPGTHECVLCPPNTVANASSDRVGIQSCVVCGENLHSFDGTLCKSEGLVAVIRDNKTLSYDLSSWMKKTWTTTAVKVFAREGASYYHSFNFSLLGEKVECREVFDSSDAFSINDQETSRPLDVHFWFDSVGVPSEACPRGNALVITARCMPTKKQPEIRLPHTCPDGTCDGCLFHAIIESVQACPICALGDYDMIRGECVNGQQTIHYIPDKHCVLTGKEAQSRKEACSALSKKEKAFLGFGVTMFVILCIVLVIICQRNRKLEYKYTRLIESRNGELPAAETCGLEDDEDDEAADRVIFAKGKRKIFGGRDTEAFVPLENED</sequence>
<protein>
    <recommendedName>
        <fullName evidence="4">MRH domain-containing protein</fullName>
    </recommendedName>
</protein>
<dbReference type="InterPro" id="IPR009030">
    <property type="entry name" value="Growth_fac_rcpt_cys_sf"/>
</dbReference>
<name>A0A0B1T587_OESDE</name>
<dbReference type="GO" id="GO:0016020">
    <property type="term" value="C:membrane"/>
    <property type="evidence" value="ECO:0007669"/>
    <property type="project" value="TreeGrafter"/>
</dbReference>
<feature type="domain" description="MRH" evidence="4">
    <location>
        <begin position="74"/>
        <end position="219"/>
    </location>
</feature>
<keyword evidence="3" id="KW-1133">Transmembrane helix</keyword>
<keyword evidence="3" id="KW-0472">Membrane</keyword>
<keyword evidence="3" id="KW-0812">Transmembrane</keyword>
<accession>A0A0B1T587</accession>
<proteinExistence type="predicted"/>
<dbReference type="PANTHER" id="PTHR22727">
    <property type="entry name" value="PROTEIN CBG13728"/>
    <property type="match status" value="1"/>
</dbReference>
<dbReference type="OrthoDB" id="439917at2759"/>
<dbReference type="PANTHER" id="PTHR22727:SF15">
    <property type="entry name" value="MRH DOMAIN-CONTAINING PROTEIN"/>
    <property type="match status" value="1"/>
</dbReference>